<dbReference type="Proteomes" id="UP000249065">
    <property type="component" value="Unassembled WGS sequence"/>
</dbReference>
<evidence type="ECO:0000313" key="8">
    <source>
        <dbReference type="Proteomes" id="UP000249065"/>
    </source>
</evidence>
<accession>A0A327M4E2</accession>
<feature type="domain" description="RecX second three-helical" evidence="6">
    <location>
        <begin position="96"/>
        <end position="136"/>
    </location>
</feature>
<organism evidence="7 8">
    <name type="scientific">Roseicella frigidaeris</name>
    <dbReference type="NCBI Taxonomy" id="2230885"/>
    <lineage>
        <taxon>Bacteria</taxon>
        <taxon>Pseudomonadati</taxon>
        <taxon>Pseudomonadota</taxon>
        <taxon>Alphaproteobacteria</taxon>
        <taxon>Acetobacterales</taxon>
        <taxon>Roseomonadaceae</taxon>
        <taxon>Roseicella</taxon>
    </lineage>
</organism>
<evidence type="ECO:0000256" key="5">
    <source>
        <dbReference type="SAM" id="MobiDB-lite"/>
    </source>
</evidence>
<dbReference type="EMBL" id="QLIX01000015">
    <property type="protein sequence ID" value="RAI57629.1"/>
    <property type="molecule type" value="Genomic_DNA"/>
</dbReference>
<comment type="similarity">
    <text evidence="2">Belongs to the RecX family.</text>
</comment>
<evidence type="ECO:0000256" key="2">
    <source>
        <dbReference type="ARBA" id="ARBA00009695"/>
    </source>
</evidence>
<comment type="subcellular location">
    <subcellularLocation>
        <location evidence="1">Cytoplasm</location>
    </subcellularLocation>
</comment>
<proteinExistence type="inferred from homology"/>
<name>A0A327M4E2_9PROT</name>
<dbReference type="Gene3D" id="1.10.10.10">
    <property type="entry name" value="Winged helix-like DNA-binding domain superfamily/Winged helix DNA-binding domain"/>
    <property type="match status" value="1"/>
</dbReference>
<keyword evidence="4" id="KW-0963">Cytoplasm</keyword>
<dbReference type="AlphaFoldDB" id="A0A327M4E2"/>
<dbReference type="Pfam" id="PF02631">
    <property type="entry name" value="RecX_HTH2"/>
    <property type="match status" value="1"/>
</dbReference>
<evidence type="ECO:0000256" key="4">
    <source>
        <dbReference type="ARBA" id="ARBA00022490"/>
    </source>
</evidence>
<keyword evidence="8" id="KW-1185">Reference proteome</keyword>
<evidence type="ECO:0000313" key="7">
    <source>
        <dbReference type="EMBL" id="RAI57629.1"/>
    </source>
</evidence>
<reference evidence="8" key="1">
    <citation type="submission" date="2018-06" db="EMBL/GenBank/DDBJ databases">
        <authorList>
            <person name="Khan S.A."/>
        </authorList>
    </citation>
    <scope>NUCLEOTIDE SEQUENCE [LARGE SCALE GENOMIC DNA]</scope>
    <source>
        <strain evidence="8">DB-1506</strain>
    </source>
</reference>
<sequence length="212" mass="21808">MTEDPDRRGRPSRAPPRPAGPAPGEAGLREAALAHLARFAATEAGLRRVLQRRVDRWARRAEAEGRPAEEIAPQAAAARAAAAEVARAMVAAGAVDDAGFAAARARRLARAGRSRRAIAAHLGAKGVAAEAAAAALPDAAAELDAALAQCRRRRIGPFAAAPAPADPQAARAARRKALAALARAGFGREVAEAALAMDPDEAEARLLALRQG</sequence>
<dbReference type="RefSeq" id="WP_111471194.1">
    <property type="nucleotide sequence ID" value="NZ_QLIX01000015.1"/>
</dbReference>
<comment type="caution">
    <text evidence="7">The sequence shown here is derived from an EMBL/GenBank/DDBJ whole genome shotgun (WGS) entry which is preliminary data.</text>
</comment>
<dbReference type="InterPro" id="IPR036388">
    <property type="entry name" value="WH-like_DNA-bd_sf"/>
</dbReference>
<evidence type="ECO:0000256" key="1">
    <source>
        <dbReference type="ARBA" id="ARBA00004496"/>
    </source>
</evidence>
<evidence type="ECO:0000259" key="6">
    <source>
        <dbReference type="Pfam" id="PF02631"/>
    </source>
</evidence>
<feature type="region of interest" description="Disordered" evidence="5">
    <location>
        <begin position="1"/>
        <end position="26"/>
    </location>
</feature>
<evidence type="ECO:0000256" key="3">
    <source>
        <dbReference type="ARBA" id="ARBA00018111"/>
    </source>
</evidence>
<gene>
    <name evidence="7" type="ORF">DOO78_17680</name>
</gene>
<dbReference type="InterPro" id="IPR053924">
    <property type="entry name" value="RecX_HTH_2nd"/>
</dbReference>
<dbReference type="GO" id="GO:0005737">
    <property type="term" value="C:cytoplasm"/>
    <property type="evidence" value="ECO:0007669"/>
    <property type="project" value="UniProtKB-SubCell"/>
</dbReference>
<protein>
    <recommendedName>
        <fullName evidence="3">Regulatory protein RecX</fullName>
    </recommendedName>
</protein>